<name>A0A2K1QSY1_9PEZI</name>
<evidence type="ECO:0000313" key="2">
    <source>
        <dbReference type="EMBL" id="PNS18099.1"/>
    </source>
</evidence>
<dbReference type="STRING" id="2082308.A0A2K1QSY1"/>
<dbReference type="Gene3D" id="1.25.40.10">
    <property type="entry name" value="Tetratricopeptide repeat domain"/>
    <property type="match status" value="1"/>
</dbReference>
<protein>
    <submittedName>
        <fullName evidence="2">Uncharacterized protein</fullName>
    </submittedName>
</protein>
<organism evidence="2 3">
    <name type="scientific">Sphaceloma murrayae</name>
    <dbReference type="NCBI Taxonomy" id="2082308"/>
    <lineage>
        <taxon>Eukaryota</taxon>
        <taxon>Fungi</taxon>
        <taxon>Dikarya</taxon>
        <taxon>Ascomycota</taxon>
        <taxon>Pezizomycotina</taxon>
        <taxon>Dothideomycetes</taxon>
        <taxon>Dothideomycetidae</taxon>
        <taxon>Myriangiales</taxon>
        <taxon>Elsinoaceae</taxon>
        <taxon>Sphaceloma</taxon>
    </lineage>
</organism>
<feature type="region of interest" description="Disordered" evidence="1">
    <location>
        <begin position="475"/>
        <end position="498"/>
    </location>
</feature>
<sequence>MGEWLTTLKLLVNNTSSNPADLTVRSEVIKVPLSARHGASFDANRFFSFLSIKHNVTAQFVNPGEDASDWRYVSLKGEASALSDAREELLEAYETLEHVASTEADRLLSAQQAFVVRVAYTRPSKHDAELRRCTLADIVPPRKMDTIEFFLYVERLVLAKPSRLHLKARRPDVYGISERKHVDKVSRILVALFETDTLRPCWSTRASTYALQYLAHHRRIPQVRRIMTSLMSTGSAKADVFNASLESAAKGQDLKNFQYIVEMMNRSNIKATPRTWVLLLRMMVKYDKAAALGVLKYMRSRHILNSPQARLSALEVLVSGYYEDWLAAGGTSKGFFDHYKHEFDIEYFNDSILLSLTTYHTQRNDFDGLETVLALHAQSGRRPTSAHLEQALSAALMHGNAEGAIAACESMLGRWPHIPLSAKALDAAFNLAVRRKFPGLASVIWRYACMEGHVSFPMTKKLRQSILKSPTASESLALHSKKRRERTTTGATSQQPGITSHVGTLLRRDLFDTIFGITAIGLRLGNVGVKEWDTSASKMPAYMSRKERLDLMIDDMKWGIHCKAHAPFHEMLKEAYIRDVHFKKHGAPDNLLALTMACLQVPVHLEGSETIDGLAVRPK</sequence>
<gene>
    <name evidence="2" type="ORF">CAC42_4058</name>
</gene>
<dbReference type="InterPro" id="IPR011990">
    <property type="entry name" value="TPR-like_helical_dom_sf"/>
</dbReference>
<dbReference type="InParanoid" id="A0A2K1QSY1"/>
<feature type="compositionally biased region" description="Polar residues" evidence="1">
    <location>
        <begin position="488"/>
        <end position="498"/>
    </location>
</feature>
<proteinExistence type="predicted"/>
<comment type="caution">
    <text evidence="2">The sequence shown here is derived from an EMBL/GenBank/DDBJ whole genome shotgun (WGS) entry which is preliminary data.</text>
</comment>
<dbReference type="AlphaFoldDB" id="A0A2K1QSY1"/>
<accession>A0A2K1QSY1</accession>
<reference evidence="2 3" key="1">
    <citation type="submission" date="2017-06" db="EMBL/GenBank/DDBJ databases">
        <title>Draft genome sequence of a variant of Elsinoe murrayae.</title>
        <authorList>
            <person name="Cheng Q."/>
        </authorList>
    </citation>
    <scope>NUCLEOTIDE SEQUENCE [LARGE SCALE GENOMIC DNA]</scope>
    <source>
        <strain evidence="2 3">CQ-2017a</strain>
    </source>
</reference>
<dbReference type="OrthoDB" id="185373at2759"/>
<dbReference type="EMBL" id="NKHZ01000047">
    <property type="protein sequence ID" value="PNS18099.1"/>
    <property type="molecule type" value="Genomic_DNA"/>
</dbReference>
<evidence type="ECO:0000256" key="1">
    <source>
        <dbReference type="SAM" id="MobiDB-lite"/>
    </source>
</evidence>
<evidence type="ECO:0000313" key="3">
    <source>
        <dbReference type="Proteomes" id="UP000243797"/>
    </source>
</evidence>
<dbReference type="Proteomes" id="UP000243797">
    <property type="component" value="Unassembled WGS sequence"/>
</dbReference>
<keyword evidence="3" id="KW-1185">Reference proteome</keyword>